<evidence type="ECO:0000256" key="2">
    <source>
        <dbReference type="ARBA" id="ARBA00022801"/>
    </source>
</evidence>
<dbReference type="PANTHER" id="PTHR48081:SF30">
    <property type="entry name" value="ACETYL-HYDROLASE LIPR-RELATED"/>
    <property type="match status" value="1"/>
</dbReference>
<dbReference type="Proteomes" id="UP000475117">
    <property type="component" value="Chromosome"/>
</dbReference>
<dbReference type="RefSeq" id="WP_164361381.1">
    <property type="nucleotide sequence ID" value="NZ_CP066776.1"/>
</dbReference>
<reference evidence="4 5" key="1">
    <citation type="submission" date="2020-12" db="EMBL/GenBank/DDBJ databases">
        <title>Sulforoseuscoccus oceanibium gen. nov., sp. nov., a representative of the phylum Verrucomicrobia with special cytoplasmic membrane, and proposal of Sulforoseuscoccusaceae fam. nov.</title>
        <authorList>
            <person name="Xi F."/>
        </authorList>
    </citation>
    <scope>NUCLEOTIDE SEQUENCE [LARGE SCALE GENOMIC DNA]</scope>
    <source>
        <strain evidence="4 5">T37</strain>
    </source>
</reference>
<dbReference type="EMBL" id="CP066776">
    <property type="protein sequence ID" value="QQL46254.1"/>
    <property type="molecule type" value="Genomic_DNA"/>
</dbReference>
<dbReference type="InterPro" id="IPR029058">
    <property type="entry name" value="AB_hydrolase_fold"/>
</dbReference>
<name>A0A6B3L1L8_9BACT</name>
<dbReference type="GO" id="GO:0004806">
    <property type="term" value="F:triacylglycerol lipase activity"/>
    <property type="evidence" value="ECO:0007669"/>
    <property type="project" value="TreeGrafter"/>
</dbReference>
<sequence length="289" mass="31831">MNSLTAQRAIRSVDRNRELLARGEHFLYGDEDDQCEHRALYVFHADPDAAVRSPNGVPAILFFFSSMWDSGQVSQFAPHCLHFAYRGMTAIAVDYRIRDTGGNGIIDALQDARDAWKEVINNAGPLGIDPSRVVVAGGGGGAWLAAVLGMGLREDKDVDVPVVLPVAQVFFNPLLDLRLIPSALPWFATRSAIRGLNPIKQIKKGTPSTFIAHGSKDRTLPIKVSQRFARSMKRKKNHCELIPYDGVDNSFYNLNVNERLYENSILAADSFLIGEGLLPPSDLESTLQA</sequence>
<dbReference type="PANTHER" id="PTHR48081">
    <property type="entry name" value="AB HYDROLASE SUPERFAMILY PROTEIN C4A8.06C"/>
    <property type="match status" value="1"/>
</dbReference>
<dbReference type="Gene3D" id="3.40.50.1820">
    <property type="entry name" value="alpha/beta hydrolase"/>
    <property type="match status" value="1"/>
</dbReference>
<dbReference type="Pfam" id="PF07859">
    <property type="entry name" value="Abhydrolase_3"/>
    <property type="match status" value="1"/>
</dbReference>
<gene>
    <name evidence="4" type="ORF">G3M56_006665</name>
</gene>
<keyword evidence="5" id="KW-1185">Reference proteome</keyword>
<accession>A0A6B3L1L8</accession>
<evidence type="ECO:0000313" key="5">
    <source>
        <dbReference type="Proteomes" id="UP000475117"/>
    </source>
</evidence>
<comment type="similarity">
    <text evidence="1">Belongs to the 'GDXG' lipolytic enzyme family.</text>
</comment>
<proteinExistence type="inferred from homology"/>
<dbReference type="InterPro" id="IPR013094">
    <property type="entry name" value="AB_hydrolase_3"/>
</dbReference>
<evidence type="ECO:0000313" key="4">
    <source>
        <dbReference type="EMBL" id="QQL46254.1"/>
    </source>
</evidence>
<dbReference type="KEGG" id="soa:G3M56_006665"/>
<keyword evidence="2 4" id="KW-0378">Hydrolase</keyword>
<organism evidence="4 5">
    <name type="scientific">Sulfuriroseicoccus oceanibius</name>
    <dbReference type="NCBI Taxonomy" id="2707525"/>
    <lineage>
        <taxon>Bacteria</taxon>
        <taxon>Pseudomonadati</taxon>
        <taxon>Verrucomicrobiota</taxon>
        <taxon>Verrucomicrobiia</taxon>
        <taxon>Verrucomicrobiales</taxon>
        <taxon>Verrucomicrobiaceae</taxon>
        <taxon>Sulfuriroseicoccus</taxon>
    </lineage>
</organism>
<evidence type="ECO:0000259" key="3">
    <source>
        <dbReference type="Pfam" id="PF07859"/>
    </source>
</evidence>
<evidence type="ECO:0000256" key="1">
    <source>
        <dbReference type="ARBA" id="ARBA00010515"/>
    </source>
</evidence>
<dbReference type="SUPFAM" id="SSF53474">
    <property type="entry name" value="alpha/beta-Hydrolases"/>
    <property type="match status" value="1"/>
</dbReference>
<protein>
    <submittedName>
        <fullName evidence="4">Alpha/beta hydrolase fold domain-containing protein</fullName>
    </submittedName>
</protein>
<feature type="domain" description="Alpha/beta hydrolase fold-3" evidence="3">
    <location>
        <begin position="62"/>
        <end position="178"/>
    </location>
</feature>
<dbReference type="InterPro" id="IPR050300">
    <property type="entry name" value="GDXG_lipolytic_enzyme"/>
</dbReference>
<dbReference type="AlphaFoldDB" id="A0A6B3L1L8"/>